<sequence>MEVRHRVFSRAFLSKRGGHDWGVEVGVGKGADPNRWEKGAEKFSVGGRAIVFFHSSVVGGSTMGVAGGLYKFQILLRCCPKEEHWLHRSYSHGARRLKGLCWWRADSSFLMLKEGGVGQMFGNGPIMKLGLFSGSTSFKEDPFHGDLVPKIRGYNSSPAMLMEVTFSLVDEALVVKVARFRGMLIPFSSLLGCGLSSSPHVHLSQNNKVTQTICCRDDGEFAEEPSLVHEEVVRGFLQIIIKAGTSVDLMENSGTSGVERVADSVERPISEKGCSYLGPNRILISPRDASVGAQKNGKSLEQELKKKSASGTRFERGLPSWNALLQFFFGAWNGGLWKLEAMQGVLWPECGWQPVSLTDLITAASVKKVYRKATLCIHPDKVQQKGANLQQKYIAEKVFDLLKVLLSDI</sequence>
<proteinExistence type="predicted"/>
<accession>A0A438KIU8</accession>
<dbReference type="Gene3D" id="1.10.287.110">
    <property type="entry name" value="DnaJ domain"/>
    <property type="match status" value="1"/>
</dbReference>
<protein>
    <submittedName>
        <fullName evidence="1">Auxilin-related protein 1</fullName>
    </submittedName>
</protein>
<dbReference type="PANTHER" id="PTHR23172">
    <property type="entry name" value="AUXILIN/CYCLIN G-ASSOCIATED KINASE-RELATED"/>
    <property type="match status" value="1"/>
</dbReference>
<dbReference type="Proteomes" id="UP000288805">
    <property type="component" value="Unassembled WGS sequence"/>
</dbReference>
<organism evidence="1 2">
    <name type="scientific">Vitis vinifera</name>
    <name type="common">Grape</name>
    <dbReference type="NCBI Taxonomy" id="29760"/>
    <lineage>
        <taxon>Eukaryota</taxon>
        <taxon>Viridiplantae</taxon>
        <taxon>Streptophyta</taxon>
        <taxon>Embryophyta</taxon>
        <taxon>Tracheophyta</taxon>
        <taxon>Spermatophyta</taxon>
        <taxon>Magnoliopsida</taxon>
        <taxon>eudicotyledons</taxon>
        <taxon>Gunneridae</taxon>
        <taxon>Pentapetalae</taxon>
        <taxon>rosids</taxon>
        <taxon>Vitales</taxon>
        <taxon>Vitaceae</taxon>
        <taxon>Viteae</taxon>
        <taxon>Vitis</taxon>
    </lineage>
</organism>
<dbReference type="PANTHER" id="PTHR23172:SF19">
    <property type="entry name" value="J DOMAIN-CONTAINING PROTEIN"/>
    <property type="match status" value="1"/>
</dbReference>
<gene>
    <name evidence="1" type="primary">AUXI1_4</name>
    <name evidence="1" type="ORF">CK203_002041</name>
</gene>
<evidence type="ECO:0000313" key="1">
    <source>
        <dbReference type="EMBL" id="RVX21090.1"/>
    </source>
</evidence>
<dbReference type="EMBL" id="QGNW01000005">
    <property type="protein sequence ID" value="RVX21090.1"/>
    <property type="molecule type" value="Genomic_DNA"/>
</dbReference>
<dbReference type="SUPFAM" id="SSF46565">
    <property type="entry name" value="Chaperone J-domain"/>
    <property type="match status" value="1"/>
</dbReference>
<comment type="caution">
    <text evidence="1">The sequence shown here is derived from an EMBL/GenBank/DDBJ whole genome shotgun (WGS) entry which is preliminary data.</text>
</comment>
<reference evidence="1 2" key="1">
    <citation type="journal article" date="2018" name="PLoS Genet.">
        <title>Population sequencing reveals clonal diversity and ancestral inbreeding in the grapevine cultivar Chardonnay.</title>
        <authorList>
            <person name="Roach M.J."/>
            <person name="Johnson D.L."/>
            <person name="Bohlmann J."/>
            <person name="van Vuuren H.J."/>
            <person name="Jones S.J."/>
            <person name="Pretorius I.S."/>
            <person name="Schmidt S.A."/>
            <person name="Borneman A.R."/>
        </authorList>
    </citation>
    <scope>NUCLEOTIDE SEQUENCE [LARGE SCALE GENOMIC DNA]</scope>
    <source>
        <strain evidence="2">cv. Chardonnay</strain>
        <tissue evidence="1">Leaf</tissue>
    </source>
</reference>
<evidence type="ECO:0000313" key="2">
    <source>
        <dbReference type="Proteomes" id="UP000288805"/>
    </source>
</evidence>
<dbReference type="AlphaFoldDB" id="A0A438KIU8"/>
<name>A0A438KIU8_VITVI</name>
<dbReference type="InterPro" id="IPR036869">
    <property type="entry name" value="J_dom_sf"/>
</dbReference>